<feature type="domain" description="YlxR" evidence="1">
    <location>
        <begin position="15"/>
        <end position="85"/>
    </location>
</feature>
<dbReference type="InterPro" id="IPR035931">
    <property type="entry name" value="YlxR-like_sf"/>
</dbReference>
<accession>A0ABQ5VWX1</accession>
<dbReference type="Proteomes" id="UP001156694">
    <property type="component" value="Unassembled WGS sequence"/>
</dbReference>
<name>A0ABQ5VWX1_9RHOB</name>
<dbReference type="InterPro" id="IPR037465">
    <property type="entry name" value="YlxR"/>
</dbReference>
<proteinExistence type="predicted"/>
<dbReference type="EMBL" id="BSNN01000004">
    <property type="protein sequence ID" value="GLQ35546.1"/>
    <property type="molecule type" value="Genomic_DNA"/>
</dbReference>
<dbReference type="SUPFAM" id="SSF55315">
    <property type="entry name" value="L30e-like"/>
    <property type="match status" value="1"/>
</dbReference>
<evidence type="ECO:0000313" key="3">
    <source>
        <dbReference type="Proteomes" id="UP001156694"/>
    </source>
</evidence>
<protein>
    <recommendedName>
        <fullName evidence="1">YlxR domain-containing protein</fullName>
    </recommendedName>
</protein>
<dbReference type="RefSeq" id="WP_284378113.1">
    <property type="nucleotide sequence ID" value="NZ_BSNN01000004.1"/>
</dbReference>
<organism evidence="2 3">
    <name type="scientific">Amylibacter marinus</name>
    <dbReference type="NCBI Taxonomy" id="1475483"/>
    <lineage>
        <taxon>Bacteria</taxon>
        <taxon>Pseudomonadati</taxon>
        <taxon>Pseudomonadota</taxon>
        <taxon>Alphaproteobacteria</taxon>
        <taxon>Rhodobacterales</taxon>
        <taxon>Paracoccaceae</taxon>
        <taxon>Amylibacter</taxon>
    </lineage>
</organism>
<dbReference type="Gene3D" id="3.30.1230.10">
    <property type="entry name" value="YlxR-like"/>
    <property type="match status" value="1"/>
</dbReference>
<dbReference type="PANTHER" id="PTHR34215">
    <property type="entry name" value="BLL0784 PROTEIN"/>
    <property type="match status" value="1"/>
</dbReference>
<gene>
    <name evidence="2" type="ORF">GCM10007939_18290</name>
</gene>
<dbReference type="InterPro" id="IPR029064">
    <property type="entry name" value="Ribosomal_eL30-like_sf"/>
</dbReference>
<dbReference type="CDD" id="cd00279">
    <property type="entry name" value="YlxR"/>
    <property type="match status" value="1"/>
</dbReference>
<evidence type="ECO:0000259" key="1">
    <source>
        <dbReference type="Pfam" id="PF04296"/>
    </source>
</evidence>
<dbReference type="SUPFAM" id="SSF64376">
    <property type="entry name" value="YlxR-like"/>
    <property type="match status" value="1"/>
</dbReference>
<sequence length="207" mass="22413">MTRGARNKQSKDPQRKCIALGGSYPKEEMIRFVLDPNGVVTPDIAGRLPGRGIWVSASQASLELAISKNLFSRAARAQATIPEGLIDLIDRLLVKRIVELVSLARRGGEALSGFEVVKGSLISERARLLLQASDGSIRQLGKLRSPEGKNTYFNCLTQAELGLAFGRDYAIHAALTGGGLTKKVRTEALRLTGIRKSEIADTVSTER</sequence>
<dbReference type="PANTHER" id="PTHR34215:SF1">
    <property type="entry name" value="YLXR DOMAIN-CONTAINING PROTEIN"/>
    <property type="match status" value="1"/>
</dbReference>
<dbReference type="Gene3D" id="3.30.1330.30">
    <property type="match status" value="1"/>
</dbReference>
<dbReference type="Pfam" id="PF04296">
    <property type="entry name" value="YlxR"/>
    <property type="match status" value="1"/>
</dbReference>
<reference evidence="3" key="1">
    <citation type="journal article" date="2019" name="Int. J. Syst. Evol. Microbiol.">
        <title>The Global Catalogue of Microorganisms (GCM) 10K type strain sequencing project: providing services to taxonomists for standard genome sequencing and annotation.</title>
        <authorList>
            <consortium name="The Broad Institute Genomics Platform"/>
            <consortium name="The Broad Institute Genome Sequencing Center for Infectious Disease"/>
            <person name="Wu L."/>
            <person name="Ma J."/>
        </authorList>
    </citation>
    <scope>NUCLEOTIDE SEQUENCE [LARGE SCALE GENOMIC DNA]</scope>
    <source>
        <strain evidence="3">NBRC 110140</strain>
    </source>
</reference>
<dbReference type="NCBIfam" id="NF006622">
    <property type="entry name" value="PRK09190.1"/>
    <property type="match status" value="1"/>
</dbReference>
<keyword evidence="3" id="KW-1185">Reference proteome</keyword>
<comment type="caution">
    <text evidence="2">The sequence shown here is derived from an EMBL/GenBank/DDBJ whole genome shotgun (WGS) entry which is preliminary data.</text>
</comment>
<evidence type="ECO:0000313" key="2">
    <source>
        <dbReference type="EMBL" id="GLQ35546.1"/>
    </source>
</evidence>
<dbReference type="InterPro" id="IPR007393">
    <property type="entry name" value="YlxR_dom"/>
</dbReference>